<proteinExistence type="predicted"/>
<keyword evidence="3" id="KW-1185">Reference proteome</keyword>
<comment type="caution">
    <text evidence="2">The sequence shown here is derived from an EMBL/GenBank/DDBJ whole genome shotgun (WGS) entry which is preliminary data.</text>
</comment>
<evidence type="ECO:0000313" key="2">
    <source>
        <dbReference type="EMBL" id="KAG8629611.1"/>
    </source>
</evidence>
<feature type="compositionally biased region" description="Polar residues" evidence="1">
    <location>
        <begin position="15"/>
        <end position="28"/>
    </location>
</feature>
<gene>
    <name evidence="2" type="ORF">KVT40_003476</name>
</gene>
<protein>
    <submittedName>
        <fullName evidence="2">Uncharacterized protein</fullName>
    </submittedName>
</protein>
<name>A0A8K0PH34_9PEZI</name>
<feature type="region of interest" description="Disordered" evidence="1">
    <location>
        <begin position="1"/>
        <end position="34"/>
    </location>
</feature>
<organism evidence="2 3">
    <name type="scientific">Elsinoe batatas</name>
    <dbReference type="NCBI Taxonomy" id="2601811"/>
    <lineage>
        <taxon>Eukaryota</taxon>
        <taxon>Fungi</taxon>
        <taxon>Dikarya</taxon>
        <taxon>Ascomycota</taxon>
        <taxon>Pezizomycotina</taxon>
        <taxon>Dothideomycetes</taxon>
        <taxon>Dothideomycetidae</taxon>
        <taxon>Myriangiales</taxon>
        <taxon>Elsinoaceae</taxon>
        <taxon>Elsinoe</taxon>
    </lineage>
</organism>
<dbReference type="EMBL" id="JAESVG020000003">
    <property type="protein sequence ID" value="KAG8629611.1"/>
    <property type="molecule type" value="Genomic_DNA"/>
</dbReference>
<dbReference type="Proteomes" id="UP000809789">
    <property type="component" value="Unassembled WGS sequence"/>
</dbReference>
<accession>A0A8K0PH34</accession>
<evidence type="ECO:0000256" key="1">
    <source>
        <dbReference type="SAM" id="MobiDB-lite"/>
    </source>
</evidence>
<sequence length="211" mass="23734">MASDAEMDDNVSVRGETSINSHESSTSADENKMQRADELRSAIFDFFADMNTQGFEPTEVSEEIKAIVSNGIDDYSGKVHVAVEIYYQTQIDNWEDTIKRYRLEKPPRVEAKLVKLRRELATHQIKMVNHAERLERMRKAEDEDDKRWLAEMKAFRAAAKARGETSASYGVSASKVYATTATGEETAQRLTAREEVSFLLGSVFGTTGGHK</sequence>
<reference evidence="2" key="1">
    <citation type="submission" date="2021-07" db="EMBL/GenBank/DDBJ databases">
        <title>Elsinoe batatas strain:CRI-CJ2 Genome sequencing and assembly.</title>
        <authorList>
            <person name="Huang L."/>
        </authorList>
    </citation>
    <scope>NUCLEOTIDE SEQUENCE</scope>
    <source>
        <strain evidence="2">CRI-CJ2</strain>
    </source>
</reference>
<evidence type="ECO:0000313" key="3">
    <source>
        <dbReference type="Proteomes" id="UP000809789"/>
    </source>
</evidence>
<dbReference type="AlphaFoldDB" id="A0A8K0PH34"/>